<dbReference type="Pfam" id="PF01734">
    <property type="entry name" value="Patatin"/>
    <property type="match status" value="1"/>
</dbReference>
<keyword evidence="2 4" id="KW-0442">Lipid degradation</keyword>
<evidence type="ECO:0000256" key="2">
    <source>
        <dbReference type="ARBA" id="ARBA00022963"/>
    </source>
</evidence>
<feature type="short sequence motif" description="GXGXXG" evidence="4">
    <location>
        <begin position="64"/>
        <end position="69"/>
    </location>
</feature>
<feature type="active site" description="Nucleophile" evidence="4">
    <location>
        <position position="106"/>
    </location>
</feature>
<evidence type="ECO:0000313" key="7">
    <source>
        <dbReference type="EMBL" id="KAL2063144.1"/>
    </source>
</evidence>
<dbReference type="SUPFAM" id="SSF48452">
    <property type="entry name" value="TPR-like"/>
    <property type="match status" value="1"/>
</dbReference>
<comment type="caution">
    <text evidence="7">The sequence shown here is derived from an EMBL/GenBank/DDBJ whole genome shotgun (WGS) entry which is preliminary data.</text>
</comment>
<organism evidence="7 8">
    <name type="scientific">Oculimacula yallundae</name>
    <dbReference type="NCBI Taxonomy" id="86028"/>
    <lineage>
        <taxon>Eukaryota</taxon>
        <taxon>Fungi</taxon>
        <taxon>Dikarya</taxon>
        <taxon>Ascomycota</taxon>
        <taxon>Pezizomycotina</taxon>
        <taxon>Leotiomycetes</taxon>
        <taxon>Helotiales</taxon>
        <taxon>Ploettnerulaceae</taxon>
        <taxon>Oculimacula</taxon>
    </lineage>
</organism>
<dbReference type="Gene3D" id="3.40.1090.10">
    <property type="entry name" value="Cytosolic phospholipase A2 catalytic domain"/>
    <property type="match status" value="1"/>
</dbReference>
<dbReference type="PROSITE" id="PS51635">
    <property type="entry name" value="PNPLA"/>
    <property type="match status" value="1"/>
</dbReference>
<feature type="short sequence motif" description="DGA/G" evidence="4">
    <location>
        <begin position="246"/>
        <end position="248"/>
    </location>
</feature>
<reference evidence="7 8" key="1">
    <citation type="journal article" date="2024" name="Commun. Biol.">
        <title>Comparative genomic analysis of thermophilic fungi reveals convergent evolutionary adaptations and gene losses.</title>
        <authorList>
            <person name="Steindorff A.S."/>
            <person name="Aguilar-Pontes M.V."/>
            <person name="Robinson A.J."/>
            <person name="Andreopoulos B."/>
            <person name="LaButti K."/>
            <person name="Kuo A."/>
            <person name="Mondo S."/>
            <person name="Riley R."/>
            <person name="Otillar R."/>
            <person name="Haridas S."/>
            <person name="Lipzen A."/>
            <person name="Grimwood J."/>
            <person name="Schmutz J."/>
            <person name="Clum A."/>
            <person name="Reid I.D."/>
            <person name="Moisan M.C."/>
            <person name="Butler G."/>
            <person name="Nguyen T.T.M."/>
            <person name="Dewar K."/>
            <person name="Conant G."/>
            <person name="Drula E."/>
            <person name="Henrissat B."/>
            <person name="Hansel C."/>
            <person name="Singer S."/>
            <person name="Hutchinson M.I."/>
            <person name="de Vries R.P."/>
            <person name="Natvig D.O."/>
            <person name="Powell A.J."/>
            <person name="Tsang A."/>
            <person name="Grigoriev I.V."/>
        </authorList>
    </citation>
    <scope>NUCLEOTIDE SEQUENCE [LARGE SCALE GENOMIC DNA]</scope>
    <source>
        <strain evidence="7 8">CBS 494.80</strain>
    </source>
</reference>
<keyword evidence="3 4" id="KW-0443">Lipid metabolism</keyword>
<evidence type="ECO:0000256" key="3">
    <source>
        <dbReference type="ARBA" id="ARBA00023098"/>
    </source>
</evidence>
<feature type="compositionally biased region" description="Basic and acidic residues" evidence="5">
    <location>
        <begin position="1000"/>
        <end position="1009"/>
    </location>
</feature>
<evidence type="ECO:0000256" key="4">
    <source>
        <dbReference type="PROSITE-ProRule" id="PRU01161"/>
    </source>
</evidence>
<accession>A0ABR4BZR1</accession>
<dbReference type="CDD" id="cd07216">
    <property type="entry name" value="Pat17_PNPLA8_PNPLA9_like3"/>
    <property type="match status" value="1"/>
</dbReference>
<dbReference type="InterPro" id="IPR011990">
    <property type="entry name" value="TPR-like_helical_dom_sf"/>
</dbReference>
<dbReference type="Proteomes" id="UP001595075">
    <property type="component" value="Unassembled WGS sequence"/>
</dbReference>
<dbReference type="InterPro" id="IPR027417">
    <property type="entry name" value="P-loop_NTPase"/>
</dbReference>
<gene>
    <name evidence="7" type="ORF">VTL71DRAFT_6216</name>
</gene>
<evidence type="ECO:0000259" key="6">
    <source>
        <dbReference type="PROSITE" id="PS51635"/>
    </source>
</evidence>
<dbReference type="SUPFAM" id="SSF52151">
    <property type="entry name" value="FabD/lysophospholipase-like"/>
    <property type="match status" value="1"/>
</dbReference>
<sequence>MFTTFEPSTLNITRTPFSWESNVPPELASTDIIINSLPAVFSTAINMEQPAASRPPLRLLSLDGGGIRGLSELYILEVIMHRVRLAKKLKKDPLPADYFDMICGTSTGGLIAILLGRLRLSVPQAIQKYGELSEYVFSEQKPGWKDGKFKASRLEEAIRDVLNSTLGPGREEERMRRQRGTACKTSVCAVPALNVSNNPRLFRSYICKDPSYNPTIWEAARATSAAPQFFKRIRIGDPGAEEEFIDGAVGYNNPAKLIIQEAISEYDPDIQVGCIVSIGTGTPRLAGFESPRSLFQKAIPTELIAVLVNMATSSESTSHDLEARYQNFPGLYNRLNVEQGLSAVALGEWKKLGEVKTHTLKYLQYPEVNAKIDLIVKSLLGQPECSYRLGSLGGSYREAPDADSLTGAELFIYPSFGVAHFVDRDEALSEIERCFEPTRIRTKSSSPRIMVLQGMGGCGKSQLALDYCKRAQHGRRFEKIFWIDVTSPETAMQSFTQIAESLGKPRFNTTESELNLQFVRSTLDATRRKWLLVFDNFDDPLAFPAKSIKQYFPSVGPGSILITSRVAEVRAMGNHSVDLNILSEAEAREILLRRARQEPTDDNLANASMVCKRLGYHALAIDQAGAYSLRRGMGFSAYLKRYNRSRTAILNESPDIWDYTKMSRESAEGAINCTVFAALELSLHALSGDDQAWKDKIYILTLMAFFDINKLTDSLFVSYGSAHETWMPSCQEKNRWDRGHFLDILSELRNLSLLQSLETSSDETYFSIHPLVQDWLKARIGKRKARTYVIEAMRIMSEYMKSQNPNHNFPGIDLQTKEFMFVHVEATILAKQEFYDSWDFLGGKDLLSAGARYYTLLDVQGRYKQAEELCRAVLRISTAELGEEHLSCMSDMHWLSHILRNQGNYAEAELLIRTRAKIKNYEEADKTSQELVTSSVKVLGSNHSTTMSAKLTRAKLLRELGDTSAATLLNREILEVSKRVFGSDAPVLRTSAASRKRVEVVKNQRDQRKSGQGRCIAESLSGAVND</sequence>
<dbReference type="InterPro" id="IPR002182">
    <property type="entry name" value="NB-ARC"/>
</dbReference>
<dbReference type="Gene3D" id="1.25.40.10">
    <property type="entry name" value="Tetratricopeptide repeat domain"/>
    <property type="match status" value="1"/>
</dbReference>
<name>A0ABR4BZR1_9HELO</name>
<dbReference type="SUPFAM" id="SSF52540">
    <property type="entry name" value="P-loop containing nucleoside triphosphate hydrolases"/>
    <property type="match status" value="1"/>
</dbReference>
<keyword evidence="8" id="KW-1185">Reference proteome</keyword>
<evidence type="ECO:0000256" key="5">
    <source>
        <dbReference type="SAM" id="MobiDB-lite"/>
    </source>
</evidence>
<dbReference type="InterPro" id="IPR002641">
    <property type="entry name" value="PNPLA_dom"/>
</dbReference>
<dbReference type="Pfam" id="PF00931">
    <property type="entry name" value="NB-ARC"/>
    <property type="match status" value="1"/>
</dbReference>
<feature type="short sequence motif" description="GXSXG" evidence="4">
    <location>
        <begin position="104"/>
        <end position="108"/>
    </location>
</feature>
<protein>
    <recommendedName>
        <fullName evidence="6">PNPLA domain-containing protein</fullName>
    </recommendedName>
</protein>
<feature type="domain" description="PNPLA" evidence="6">
    <location>
        <begin position="60"/>
        <end position="259"/>
    </location>
</feature>
<dbReference type="Gene3D" id="3.40.50.300">
    <property type="entry name" value="P-loop containing nucleotide triphosphate hydrolases"/>
    <property type="match status" value="1"/>
</dbReference>
<keyword evidence="1 4" id="KW-0378">Hydrolase</keyword>
<evidence type="ECO:0000313" key="8">
    <source>
        <dbReference type="Proteomes" id="UP001595075"/>
    </source>
</evidence>
<proteinExistence type="predicted"/>
<dbReference type="Pfam" id="PF13374">
    <property type="entry name" value="TPR_10"/>
    <property type="match status" value="1"/>
</dbReference>
<evidence type="ECO:0000256" key="1">
    <source>
        <dbReference type="ARBA" id="ARBA00022801"/>
    </source>
</evidence>
<dbReference type="InterPro" id="IPR016035">
    <property type="entry name" value="Acyl_Trfase/lysoPLipase"/>
</dbReference>
<dbReference type="PANTHER" id="PTHR24185">
    <property type="entry name" value="CALCIUM-INDEPENDENT PHOSPHOLIPASE A2-GAMMA"/>
    <property type="match status" value="1"/>
</dbReference>
<feature type="active site" description="Proton acceptor" evidence="4">
    <location>
        <position position="246"/>
    </location>
</feature>
<feature type="region of interest" description="Disordered" evidence="5">
    <location>
        <begin position="1000"/>
        <end position="1026"/>
    </location>
</feature>
<dbReference type="EMBL" id="JAZHXI010000016">
    <property type="protein sequence ID" value="KAL2063144.1"/>
    <property type="molecule type" value="Genomic_DNA"/>
</dbReference>
<dbReference type="PANTHER" id="PTHR24185:SF1">
    <property type="entry name" value="CALCIUM-INDEPENDENT PHOSPHOLIPASE A2-GAMMA"/>
    <property type="match status" value="1"/>
</dbReference>